<evidence type="ECO:0000313" key="2">
    <source>
        <dbReference type="EMBL" id="AOY88647.1"/>
    </source>
</evidence>
<dbReference type="STRING" id="1874317.BKP64_10955"/>
<evidence type="ECO:0000313" key="3">
    <source>
        <dbReference type="Proteomes" id="UP000177445"/>
    </source>
</evidence>
<dbReference type="KEGG" id="msq:BKP64_10955"/>
<evidence type="ECO:0000256" key="1">
    <source>
        <dbReference type="SAM" id="MobiDB-lite"/>
    </source>
</evidence>
<sequence>MAIRFLRNYTVQDREGVKYVQDEVRDDLSPASEQHFVNRNVAVYVEAGGSKSKQPEGEQPSSDKAPNSGSKRTKRAAP</sequence>
<reference evidence="2 3" key="1">
    <citation type="submission" date="2016-10" db="EMBL/GenBank/DDBJ databases">
        <title>Marinobacter salinus sp. nov., a moderately halophilic bacterium isolated from a tidal flat environment.</title>
        <authorList>
            <person name="Park S.-J."/>
        </authorList>
    </citation>
    <scope>NUCLEOTIDE SEQUENCE [LARGE SCALE GENOMIC DNA]</scope>
    <source>
        <strain evidence="2 3">Hb8</strain>
    </source>
</reference>
<dbReference type="RefSeq" id="WP_070969774.1">
    <property type="nucleotide sequence ID" value="NZ_CP017715.1"/>
</dbReference>
<organism evidence="2 3">
    <name type="scientific">Marinobacter salinus</name>
    <dbReference type="NCBI Taxonomy" id="1874317"/>
    <lineage>
        <taxon>Bacteria</taxon>
        <taxon>Pseudomonadati</taxon>
        <taxon>Pseudomonadota</taxon>
        <taxon>Gammaproteobacteria</taxon>
        <taxon>Pseudomonadales</taxon>
        <taxon>Marinobacteraceae</taxon>
        <taxon>Marinobacter</taxon>
    </lineage>
</organism>
<dbReference type="EMBL" id="CP017715">
    <property type="protein sequence ID" value="AOY88647.1"/>
    <property type="molecule type" value="Genomic_DNA"/>
</dbReference>
<feature type="region of interest" description="Disordered" evidence="1">
    <location>
        <begin position="46"/>
        <end position="78"/>
    </location>
</feature>
<proteinExistence type="predicted"/>
<dbReference type="Proteomes" id="UP000177445">
    <property type="component" value="Chromosome"/>
</dbReference>
<gene>
    <name evidence="2" type="ORF">BKP64_10955</name>
</gene>
<protein>
    <submittedName>
        <fullName evidence="2">Uncharacterized protein</fullName>
    </submittedName>
</protein>
<keyword evidence="3" id="KW-1185">Reference proteome</keyword>
<feature type="compositionally biased region" description="Polar residues" evidence="1">
    <location>
        <begin position="59"/>
        <end position="70"/>
    </location>
</feature>
<dbReference type="AlphaFoldDB" id="A0A1D9GLY1"/>
<accession>A0A1D9GLY1</accession>
<name>A0A1D9GLY1_9GAMM</name>